<dbReference type="GO" id="GO:0008758">
    <property type="term" value="F:UDP-2,3-diacylglucosamine hydrolase activity"/>
    <property type="evidence" value="ECO:0007669"/>
    <property type="project" value="TreeGrafter"/>
</dbReference>
<keyword evidence="3" id="KW-1133">Transmembrane helix</keyword>
<dbReference type="KEGG" id="pbap:Pla133_30700"/>
<gene>
    <name evidence="5" type="ORF">Pla133_30700</name>
</gene>
<dbReference type="InterPro" id="IPR029052">
    <property type="entry name" value="Metallo-depent_PP-like"/>
</dbReference>
<dbReference type="SUPFAM" id="SSF56300">
    <property type="entry name" value="Metallo-dependent phosphatases"/>
    <property type="match status" value="1"/>
</dbReference>
<sequence>MTEVTFHLAALLLTGAVLAVQRTGRGASAGDKAFRPLSLRGVALTLVLLPIAYGILALVLCQLSSWRLFGAVKLMSWGLFLHLPLLLVLLGRGAWRAGARRVAALELAGALALVAVAVDAFWIEPHWLEITHHELRSSEVDTPVRIVLIADLQTDAVGEYEERALRAAMEAEPDLLLFAGDYIHLRAGPERVAQIARLRQLMQDLDVGGAVGAVAVAGNCDGLDWTRVFEGTRVRALARRGQVTLGQVTVTTLSPDESDHLRELDDVPGFHVVLGHYPDFALGDIDADLLLAGHCHGGQVRLPLFGPPLILSEIPRRWSSGLHEIAPGRFLCVSRGVGLERVDAPPLRFLCRPELVVIDVLPD</sequence>
<dbReference type="InterPro" id="IPR004843">
    <property type="entry name" value="Calcineurin-like_PHP"/>
</dbReference>
<keyword evidence="1" id="KW-0479">Metal-binding</keyword>
<keyword evidence="3" id="KW-0472">Membrane</keyword>
<feature type="domain" description="Calcineurin-like phosphoesterase" evidence="4">
    <location>
        <begin position="145"/>
        <end position="296"/>
    </location>
</feature>
<dbReference type="PRINTS" id="PR00500">
    <property type="entry name" value="POLYCYSTIN1"/>
</dbReference>
<evidence type="ECO:0000259" key="4">
    <source>
        <dbReference type="Pfam" id="PF00149"/>
    </source>
</evidence>
<keyword evidence="2" id="KW-0378">Hydrolase</keyword>
<dbReference type="Pfam" id="PF00149">
    <property type="entry name" value="Metallophos"/>
    <property type="match status" value="1"/>
</dbReference>
<feature type="transmembrane region" description="Helical" evidence="3">
    <location>
        <begin position="102"/>
        <end position="123"/>
    </location>
</feature>
<dbReference type="AlphaFoldDB" id="A0A518BLX0"/>
<keyword evidence="6" id="KW-1185">Reference proteome</keyword>
<proteinExistence type="predicted"/>
<accession>A0A518BLX0</accession>
<feature type="transmembrane region" description="Helical" evidence="3">
    <location>
        <begin position="43"/>
        <end position="61"/>
    </location>
</feature>
<dbReference type="InterPro" id="IPR051158">
    <property type="entry name" value="Metallophosphoesterase_sf"/>
</dbReference>
<dbReference type="GO" id="GO:0016020">
    <property type="term" value="C:membrane"/>
    <property type="evidence" value="ECO:0007669"/>
    <property type="project" value="InterPro"/>
</dbReference>
<reference evidence="5 6" key="1">
    <citation type="submission" date="2019-02" db="EMBL/GenBank/DDBJ databases">
        <title>Deep-cultivation of Planctomycetes and their phenomic and genomic characterization uncovers novel biology.</title>
        <authorList>
            <person name="Wiegand S."/>
            <person name="Jogler M."/>
            <person name="Boedeker C."/>
            <person name="Pinto D."/>
            <person name="Vollmers J."/>
            <person name="Rivas-Marin E."/>
            <person name="Kohn T."/>
            <person name="Peeters S.H."/>
            <person name="Heuer A."/>
            <person name="Rast P."/>
            <person name="Oberbeckmann S."/>
            <person name="Bunk B."/>
            <person name="Jeske O."/>
            <person name="Meyerdierks A."/>
            <person name="Storesund J.E."/>
            <person name="Kallscheuer N."/>
            <person name="Luecker S."/>
            <person name="Lage O.M."/>
            <person name="Pohl T."/>
            <person name="Merkel B.J."/>
            <person name="Hornburger P."/>
            <person name="Mueller R.-W."/>
            <person name="Bruemmer F."/>
            <person name="Labrenz M."/>
            <person name="Spormann A.M."/>
            <person name="Op den Camp H."/>
            <person name="Overmann J."/>
            <person name="Amann R."/>
            <person name="Jetten M.S.M."/>
            <person name="Mascher T."/>
            <person name="Medema M.H."/>
            <person name="Devos D.P."/>
            <person name="Kaster A.-K."/>
            <person name="Ovreas L."/>
            <person name="Rohde M."/>
            <person name="Galperin M.Y."/>
            <person name="Jogler C."/>
        </authorList>
    </citation>
    <scope>NUCLEOTIDE SEQUENCE [LARGE SCALE GENOMIC DNA]</scope>
    <source>
        <strain evidence="5 6">Pla133</strain>
    </source>
</reference>
<dbReference type="GO" id="GO:0046872">
    <property type="term" value="F:metal ion binding"/>
    <property type="evidence" value="ECO:0007669"/>
    <property type="project" value="UniProtKB-KW"/>
</dbReference>
<evidence type="ECO:0000256" key="1">
    <source>
        <dbReference type="ARBA" id="ARBA00022723"/>
    </source>
</evidence>
<name>A0A518BLX0_9BACT</name>
<keyword evidence="3" id="KW-0812">Transmembrane</keyword>
<evidence type="ECO:0000256" key="2">
    <source>
        <dbReference type="ARBA" id="ARBA00022801"/>
    </source>
</evidence>
<dbReference type="InterPro" id="IPR000434">
    <property type="entry name" value="PC1"/>
</dbReference>
<dbReference type="Proteomes" id="UP000316921">
    <property type="component" value="Chromosome"/>
</dbReference>
<dbReference type="RefSeq" id="WP_145066607.1">
    <property type="nucleotide sequence ID" value="NZ_CP036287.1"/>
</dbReference>
<dbReference type="PANTHER" id="PTHR31302">
    <property type="entry name" value="TRANSMEMBRANE PROTEIN WITH METALLOPHOSPHOESTERASE DOMAIN-RELATED"/>
    <property type="match status" value="1"/>
</dbReference>
<feature type="transmembrane region" description="Helical" evidence="3">
    <location>
        <begin position="68"/>
        <end position="90"/>
    </location>
</feature>
<dbReference type="PANTHER" id="PTHR31302:SF31">
    <property type="entry name" value="PHOSPHODIESTERASE YAEI"/>
    <property type="match status" value="1"/>
</dbReference>
<dbReference type="GO" id="GO:0009245">
    <property type="term" value="P:lipid A biosynthetic process"/>
    <property type="evidence" value="ECO:0007669"/>
    <property type="project" value="TreeGrafter"/>
</dbReference>
<evidence type="ECO:0000313" key="6">
    <source>
        <dbReference type="Proteomes" id="UP000316921"/>
    </source>
</evidence>
<evidence type="ECO:0000256" key="3">
    <source>
        <dbReference type="SAM" id="Phobius"/>
    </source>
</evidence>
<dbReference type="Gene3D" id="3.60.21.10">
    <property type="match status" value="1"/>
</dbReference>
<evidence type="ECO:0000313" key="5">
    <source>
        <dbReference type="EMBL" id="QDU67979.1"/>
    </source>
</evidence>
<organism evidence="5 6">
    <name type="scientific">Engelhardtia mirabilis</name>
    <dbReference type="NCBI Taxonomy" id="2528011"/>
    <lineage>
        <taxon>Bacteria</taxon>
        <taxon>Pseudomonadati</taxon>
        <taxon>Planctomycetota</taxon>
        <taxon>Planctomycetia</taxon>
        <taxon>Planctomycetia incertae sedis</taxon>
        <taxon>Engelhardtia</taxon>
    </lineage>
</organism>
<dbReference type="EMBL" id="CP036287">
    <property type="protein sequence ID" value="QDU67979.1"/>
    <property type="molecule type" value="Genomic_DNA"/>
</dbReference>
<protein>
    <submittedName>
        <fullName evidence="5">Phosphodiesterase YaeI</fullName>
    </submittedName>
</protein>